<dbReference type="Proteomes" id="UP000236723">
    <property type="component" value="Unassembled WGS sequence"/>
</dbReference>
<dbReference type="OrthoDB" id="4457504at2"/>
<dbReference type="EMBL" id="FNVO01000014">
    <property type="protein sequence ID" value="SEG81864.1"/>
    <property type="molecule type" value="Genomic_DNA"/>
</dbReference>
<dbReference type="RefSeq" id="WP_146087548.1">
    <property type="nucleotide sequence ID" value="NZ_FNVO01000014.1"/>
</dbReference>
<keyword evidence="2" id="KW-1185">Reference proteome</keyword>
<dbReference type="AlphaFoldDB" id="A0A1H6D9V1"/>
<evidence type="ECO:0000313" key="2">
    <source>
        <dbReference type="Proteomes" id="UP000236723"/>
    </source>
</evidence>
<dbReference type="SUPFAM" id="SSF51735">
    <property type="entry name" value="NAD(P)-binding Rossmann-fold domains"/>
    <property type="match status" value="1"/>
</dbReference>
<sequence>MTILVTGATGKVGHNVLTELLAAGRAVRAIFRPSEQAGLPEEVEVLHAEALNIGYAPVAQRGVPALEPSRLAHVSCAYLSAETFSPDPAWMDGSAVRDRAAVTRARARPGCGCR</sequence>
<dbReference type="Gene3D" id="3.40.50.720">
    <property type="entry name" value="NAD(P)-binding Rossmann-like Domain"/>
    <property type="match status" value="1"/>
</dbReference>
<organism evidence="1 2">
    <name type="scientific">Thermomonospora echinospora</name>
    <dbReference type="NCBI Taxonomy" id="1992"/>
    <lineage>
        <taxon>Bacteria</taxon>
        <taxon>Bacillati</taxon>
        <taxon>Actinomycetota</taxon>
        <taxon>Actinomycetes</taxon>
        <taxon>Streptosporangiales</taxon>
        <taxon>Thermomonosporaceae</taxon>
        <taxon>Thermomonospora</taxon>
    </lineage>
</organism>
<name>A0A1H6D9V1_9ACTN</name>
<proteinExistence type="predicted"/>
<reference evidence="2" key="1">
    <citation type="submission" date="2016-10" db="EMBL/GenBank/DDBJ databases">
        <authorList>
            <person name="Varghese N."/>
            <person name="Submissions S."/>
        </authorList>
    </citation>
    <scope>NUCLEOTIDE SEQUENCE [LARGE SCALE GENOMIC DNA]</scope>
    <source>
        <strain evidence="2">DSM 43163</strain>
    </source>
</reference>
<dbReference type="InterPro" id="IPR036291">
    <property type="entry name" value="NAD(P)-bd_dom_sf"/>
</dbReference>
<gene>
    <name evidence="1" type="ORF">SAMN04489712_114161</name>
</gene>
<accession>A0A1H6D9V1</accession>
<protein>
    <submittedName>
        <fullName evidence="1">Uncharacterized protein</fullName>
    </submittedName>
</protein>
<evidence type="ECO:0000313" key="1">
    <source>
        <dbReference type="EMBL" id="SEG81864.1"/>
    </source>
</evidence>